<dbReference type="KEGG" id="trs:Terro_3126"/>
<evidence type="ECO:0000313" key="2">
    <source>
        <dbReference type="Proteomes" id="UP000006056"/>
    </source>
</evidence>
<protein>
    <submittedName>
        <fullName evidence="1">Ribbon-helix-helix protein, copG family</fullName>
    </submittedName>
</protein>
<evidence type="ECO:0000313" key="1">
    <source>
        <dbReference type="EMBL" id="AFL89356.1"/>
    </source>
</evidence>
<reference evidence="1 2" key="1">
    <citation type="submission" date="2012-06" db="EMBL/GenBank/DDBJ databases">
        <title>Complete genome of Terriglobus roseus DSM 18391.</title>
        <authorList>
            <consortium name="US DOE Joint Genome Institute (JGI-PGF)"/>
            <person name="Lucas S."/>
            <person name="Copeland A."/>
            <person name="Lapidus A."/>
            <person name="Glavina del Rio T."/>
            <person name="Dalin E."/>
            <person name="Tice H."/>
            <person name="Bruce D."/>
            <person name="Goodwin L."/>
            <person name="Pitluck S."/>
            <person name="Peters L."/>
            <person name="Mikhailova N."/>
            <person name="Munk A.C.C."/>
            <person name="Kyrpides N."/>
            <person name="Mavromatis K."/>
            <person name="Ivanova N."/>
            <person name="Brettin T."/>
            <person name="Detter J.C."/>
            <person name="Han C."/>
            <person name="Larimer F."/>
            <person name="Land M."/>
            <person name="Hauser L."/>
            <person name="Markowitz V."/>
            <person name="Cheng J.-F."/>
            <person name="Hugenholtz P."/>
            <person name="Woyke T."/>
            <person name="Wu D."/>
            <person name="Brambilla E."/>
            <person name="Klenk H.-P."/>
            <person name="Eisen J.A."/>
        </authorList>
    </citation>
    <scope>NUCLEOTIDE SEQUENCE [LARGE SCALE GENOMIC DNA]</scope>
    <source>
        <strain evidence="2">DSM 18391 / NRRL B-41598 / KBS 63</strain>
    </source>
</reference>
<dbReference type="SUPFAM" id="SSF47598">
    <property type="entry name" value="Ribbon-helix-helix"/>
    <property type="match status" value="1"/>
</dbReference>
<dbReference type="EMBL" id="CP003379">
    <property type="protein sequence ID" value="AFL89356.1"/>
    <property type="molecule type" value="Genomic_DNA"/>
</dbReference>
<dbReference type="InterPro" id="IPR010985">
    <property type="entry name" value="Ribbon_hlx_hlx"/>
</dbReference>
<dbReference type="AlphaFoldDB" id="I3ZJD8"/>
<accession>I3ZJD8</accession>
<dbReference type="STRING" id="926566.Terro_3126"/>
<keyword evidence="2" id="KW-1185">Reference proteome</keyword>
<sequence>MYDQGMKSAVDIAKDFTELVLNSIRLDETNPMKPKKQDLLTLSVRLPRTEKHRFERLARRYGVEQTQVVRKAVTAILDHLEDQERQIQQLPRHAQAPLFSESAGK</sequence>
<dbReference type="GO" id="GO:0006355">
    <property type="term" value="P:regulation of DNA-templated transcription"/>
    <property type="evidence" value="ECO:0007669"/>
    <property type="project" value="InterPro"/>
</dbReference>
<dbReference type="Proteomes" id="UP000006056">
    <property type="component" value="Chromosome"/>
</dbReference>
<proteinExistence type="predicted"/>
<organism evidence="1 2">
    <name type="scientific">Terriglobus roseus (strain DSM 18391 / NRRL B-41598 / KBS 63)</name>
    <dbReference type="NCBI Taxonomy" id="926566"/>
    <lineage>
        <taxon>Bacteria</taxon>
        <taxon>Pseudomonadati</taxon>
        <taxon>Acidobacteriota</taxon>
        <taxon>Terriglobia</taxon>
        <taxon>Terriglobales</taxon>
        <taxon>Acidobacteriaceae</taxon>
        <taxon>Terriglobus</taxon>
    </lineage>
</organism>
<name>I3ZJD8_TERRK</name>
<dbReference type="HOGENOM" id="CLU_2235266_0_0_0"/>
<gene>
    <name evidence="1" type="ordered locus">Terro_3126</name>
</gene>